<geneLocation type="plasmid" evidence="1 2">
    <name>unnamed1</name>
</geneLocation>
<proteinExistence type="predicted"/>
<dbReference type="RefSeq" id="WP_008741297.1">
    <property type="nucleotide sequence ID" value="NZ_CP108058.1"/>
</dbReference>
<protein>
    <submittedName>
        <fullName evidence="1">Uncharacterized protein</fullName>
    </submittedName>
</protein>
<name>A0ABZ1RZC4_9ACTN</name>
<organism evidence="1 2">
    <name type="scientific">Streptomyces goshikiensis</name>
    <dbReference type="NCBI Taxonomy" id="1942"/>
    <lineage>
        <taxon>Bacteria</taxon>
        <taxon>Bacillati</taxon>
        <taxon>Actinomycetota</taxon>
        <taxon>Actinomycetes</taxon>
        <taxon>Kitasatosporales</taxon>
        <taxon>Streptomycetaceae</taxon>
        <taxon>Streptomyces</taxon>
    </lineage>
</organism>
<gene>
    <name evidence="1" type="ORF">OHU17_36565</name>
</gene>
<dbReference type="Proteomes" id="UP001432075">
    <property type="component" value="Plasmid unnamed1"/>
</dbReference>
<dbReference type="GeneID" id="91413885"/>
<evidence type="ECO:0000313" key="1">
    <source>
        <dbReference type="EMBL" id="WUO51377.1"/>
    </source>
</evidence>
<keyword evidence="1" id="KW-0614">Plasmid</keyword>
<keyword evidence="2" id="KW-1185">Reference proteome</keyword>
<sequence length="71" mass="7220">MPHAASRTTGVRTSSGAVTGPFRHRSVQAAVLALLLAAWPAELATATAPGFHGVLTGIESAAHTKDIPLCC</sequence>
<evidence type="ECO:0000313" key="2">
    <source>
        <dbReference type="Proteomes" id="UP001432075"/>
    </source>
</evidence>
<dbReference type="EMBL" id="CP108058">
    <property type="protein sequence ID" value="WUO51377.1"/>
    <property type="molecule type" value="Genomic_DNA"/>
</dbReference>
<accession>A0ABZ1RZC4</accession>
<reference evidence="1" key="1">
    <citation type="submission" date="2022-10" db="EMBL/GenBank/DDBJ databases">
        <title>The complete genomes of actinobacterial strains from the NBC collection.</title>
        <authorList>
            <person name="Joergensen T.S."/>
            <person name="Alvarez Arevalo M."/>
            <person name="Sterndorff E.B."/>
            <person name="Faurdal D."/>
            <person name="Vuksanovic O."/>
            <person name="Mourched A.-S."/>
            <person name="Charusanti P."/>
            <person name="Shaw S."/>
            <person name="Blin K."/>
            <person name="Weber T."/>
        </authorList>
    </citation>
    <scope>NUCLEOTIDE SEQUENCE</scope>
    <source>
        <strain evidence="1">NBC_00283</strain>
        <plasmid evidence="1">unnamed1</plasmid>
    </source>
</reference>